<sequence length="645" mass="70780">MFKNIAVQIAQSLLITSLFSSSMVLAFSDIETHWANNCINQMKPRKLVTGYPDGSFRPNGNITRAEFAVLMLNAFPNAAVKREGTTFNDVPTNYWAYRAIGDAYKRGFFSGYPGGLFQPNQPIPRVQAVAVLAGAMNYSIPNNPSNTLRQYFTDGAQVPQYGVNAIASAAVNTLVVNYPNIKQLRPNERATRGEVAALMCRALNIYAVPPQYIAGVEVQPQEVRALPGGLNNIPTFNSNYPELVEKDGILLSSFTPENKIVSSAHLNFPFQGRFDIFTHHIARAETQDQTRPLYQGLIVQNPTDKTVTVDILQAASYLATPDAPFIPLADIADNTNGNIYSGPGSRTMGDVLRGIRNEDFPAQIILAPGESKILMNKAIPIKQAPASNGRSTLIHLQSNGKVYIANLAMKAPRNSNGNFRPPTLAEWQALLIEGELAQPRNLTPTPLSPPQEPTVFGRVAGVSQGTEWLAQITDSPESDFLRIPAPGQAFSYVIGTVHLITLSTGQIQSANMLARYPDTAYFAHSNYGVEYNLTLPLKNTTPQPQTVTVSLQTPLKDEGGTDRLLFLNPQSNQIFFRGTVRLSYEDDKGQKQTRYVHLVQRRGQPGEPLVTLKLPPGVQREVNLDLVYPPDSTPPQVLTVRTITP</sequence>
<evidence type="ECO:0000259" key="2">
    <source>
        <dbReference type="PROSITE" id="PS51272"/>
    </source>
</evidence>
<dbReference type="Pfam" id="PF11850">
    <property type="entry name" value="DUF3370"/>
    <property type="match status" value="1"/>
</dbReference>
<feature type="chain" id="PRO_5042164096" evidence="1">
    <location>
        <begin position="27"/>
        <end position="645"/>
    </location>
</feature>
<proteinExistence type="predicted"/>
<dbReference type="PANTHER" id="PTHR43308:SF5">
    <property type="entry name" value="S-LAYER PROTEIN _ PEPTIDOGLYCAN ENDO-BETA-N-ACETYLGLUCOSAMINIDASE"/>
    <property type="match status" value="1"/>
</dbReference>
<dbReference type="Pfam" id="PF00395">
    <property type="entry name" value="SLH"/>
    <property type="match status" value="2"/>
</dbReference>
<name>A0AAE3KR40_9CYAN</name>
<dbReference type="EMBL" id="JAMZMM010000035">
    <property type="protein sequence ID" value="MCP2728012.1"/>
    <property type="molecule type" value="Genomic_DNA"/>
</dbReference>
<evidence type="ECO:0000313" key="4">
    <source>
        <dbReference type="Proteomes" id="UP001204953"/>
    </source>
</evidence>
<dbReference type="RefSeq" id="WP_254010816.1">
    <property type="nucleotide sequence ID" value="NZ_JAMZMM010000035.1"/>
</dbReference>
<feature type="domain" description="SLH" evidence="2">
    <location>
        <begin position="22"/>
        <end position="82"/>
    </location>
</feature>
<feature type="signal peptide" evidence="1">
    <location>
        <begin position="1"/>
        <end position="26"/>
    </location>
</feature>
<feature type="domain" description="SLH" evidence="2">
    <location>
        <begin position="149"/>
        <end position="213"/>
    </location>
</feature>
<dbReference type="PANTHER" id="PTHR43308">
    <property type="entry name" value="OUTER MEMBRANE PROTEIN ALPHA-RELATED"/>
    <property type="match status" value="1"/>
</dbReference>
<feature type="domain" description="SLH" evidence="2">
    <location>
        <begin position="83"/>
        <end position="146"/>
    </location>
</feature>
<protein>
    <submittedName>
        <fullName evidence="3">DUF3370 family protein</fullName>
    </submittedName>
</protein>
<evidence type="ECO:0000313" key="3">
    <source>
        <dbReference type="EMBL" id="MCP2728012.1"/>
    </source>
</evidence>
<keyword evidence="4" id="KW-1185">Reference proteome</keyword>
<dbReference type="PROSITE" id="PS51272">
    <property type="entry name" value="SLH"/>
    <property type="match status" value="3"/>
</dbReference>
<keyword evidence="1" id="KW-0732">Signal</keyword>
<comment type="caution">
    <text evidence="3">The sequence shown here is derived from an EMBL/GenBank/DDBJ whole genome shotgun (WGS) entry which is preliminary data.</text>
</comment>
<dbReference type="InterPro" id="IPR021801">
    <property type="entry name" value="DUF3370"/>
</dbReference>
<reference evidence="3" key="1">
    <citation type="submission" date="2022-06" db="EMBL/GenBank/DDBJ databases">
        <title>New cyanobacteria of genus Symplocastrum in benthos of Lake Baikal.</title>
        <authorList>
            <person name="Sorokovikova E."/>
            <person name="Tikhonova I."/>
            <person name="Krasnopeev A."/>
            <person name="Evseev P."/>
            <person name="Gladkikh A."/>
            <person name="Belykh O."/>
        </authorList>
    </citation>
    <scope>NUCLEOTIDE SEQUENCE</scope>
    <source>
        <strain evidence="3">BBK-W-15</strain>
    </source>
</reference>
<dbReference type="InterPro" id="IPR001119">
    <property type="entry name" value="SLH_dom"/>
</dbReference>
<organism evidence="3 4">
    <name type="scientific">Limnofasciculus baicalensis BBK-W-15</name>
    <dbReference type="NCBI Taxonomy" id="2699891"/>
    <lineage>
        <taxon>Bacteria</taxon>
        <taxon>Bacillati</taxon>
        <taxon>Cyanobacteriota</taxon>
        <taxon>Cyanophyceae</taxon>
        <taxon>Coleofasciculales</taxon>
        <taxon>Coleofasciculaceae</taxon>
        <taxon>Limnofasciculus</taxon>
        <taxon>Limnofasciculus baicalensis</taxon>
    </lineage>
</organism>
<dbReference type="Proteomes" id="UP001204953">
    <property type="component" value="Unassembled WGS sequence"/>
</dbReference>
<dbReference type="AlphaFoldDB" id="A0AAE3KR40"/>
<evidence type="ECO:0000256" key="1">
    <source>
        <dbReference type="SAM" id="SignalP"/>
    </source>
</evidence>
<gene>
    <name evidence="3" type="ORF">NJ959_05910</name>
</gene>
<accession>A0AAE3KR40</accession>
<dbReference type="InterPro" id="IPR051465">
    <property type="entry name" value="Cell_Envelope_Struct_Comp"/>
</dbReference>